<proteinExistence type="predicted"/>
<comment type="caution">
    <text evidence="1">The sequence shown here is derived from an EMBL/GenBank/DDBJ whole genome shotgun (WGS) entry which is preliminary data.</text>
</comment>
<sequence>MWEVGSFLSALPVSAAWRTESAGPSERGSAAKSYEPARLVPVLDNQLAVARFSAEGFEAAAVGGRAGAVTGPGGVSGSRRR</sequence>
<evidence type="ECO:0000313" key="2">
    <source>
        <dbReference type="Proteomes" id="UP000613974"/>
    </source>
</evidence>
<gene>
    <name evidence="1" type="ORF">Snoj_00920</name>
</gene>
<protein>
    <submittedName>
        <fullName evidence="1">Uncharacterized protein</fullName>
    </submittedName>
</protein>
<dbReference type="EMBL" id="BNEC01000002">
    <property type="protein sequence ID" value="GHI66174.1"/>
    <property type="molecule type" value="Genomic_DNA"/>
</dbReference>
<dbReference type="Proteomes" id="UP000613974">
    <property type="component" value="Unassembled WGS sequence"/>
</dbReference>
<reference evidence="2" key="1">
    <citation type="submission" date="2023-07" db="EMBL/GenBank/DDBJ databases">
        <title>Whole genome shotgun sequence of Streptomyces nojiriensis NBRC 13794.</title>
        <authorList>
            <person name="Komaki H."/>
            <person name="Tamura T."/>
        </authorList>
    </citation>
    <scope>NUCLEOTIDE SEQUENCE [LARGE SCALE GENOMIC DNA]</scope>
    <source>
        <strain evidence="2">NBRC 13794</strain>
    </source>
</reference>
<accession>A0ABQ3SDH0</accession>
<name>A0ABQ3SDH0_9ACTN</name>
<evidence type="ECO:0000313" key="1">
    <source>
        <dbReference type="EMBL" id="GHI66174.1"/>
    </source>
</evidence>
<keyword evidence="2" id="KW-1185">Reference proteome</keyword>
<organism evidence="1 2">
    <name type="scientific">Streptomyces nojiriensis</name>
    <dbReference type="NCBI Taxonomy" id="66374"/>
    <lineage>
        <taxon>Bacteria</taxon>
        <taxon>Bacillati</taxon>
        <taxon>Actinomycetota</taxon>
        <taxon>Actinomycetes</taxon>
        <taxon>Kitasatosporales</taxon>
        <taxon>Streptomycetaceae</taxon>
        <taxon>Streptomyces</taxon>
    </lineage>
</organism>